<dbReference type="CDD" id="cd00761">
    <property type="entry name" value="Glyco_tranf_GTA_type"/>
    <property type="match status" value="1"/>
</dbReference>
<dbReference type="PANTHER" id="PTHR43685:SF2">
    <property type="entry name" value="GLYCOSYLTRANSFERASE 2-LIKE DOMAIN-CONTAINING PROTEIN"/>
    <property type="match status" value="1"/>
</dbReference>
<comment type="caution">
    <text evidence="2">The sequence shown here is derived from an EMBL/GenBank/DDBJ whole genome shotgun (WGS) entry which is preliminary data.</text>
</comment>
<accession>A0A401LS15</accession>
<dbReference type="Gene3D" id="3.90.550.10">
    <property type="entry name" value="Spore Coat Polysaccharide Biosynthesis Protein SpsA, Chain A"/>
    <property type="match status" value="1"/>
</dbReference>
<sequence>MLVTDSNIKFSVLMPTYNQASFIRRAIASLLKQTYPFFELIIINDGSTDNTEVFISDYLHDKRVSYIKNDVNFGLGKALNQGLEAAKYEYIAYLPSDDFYDEDHLESFKSSFQKHPNAVLSVSGIRYDESNVVGVLSFRKCKGTIPGYSVQLVQAAHRRTVERWTERMECVSEDLFFLFWRKLACKGMFVSTGIVTCEWTNHSDQHHKICGERFGGGLNKYRSYYNVQIPIRFRSTSYKTIDEPAAYLPYRKSVSPRCGGLKILIVGELAYNPERIYAFEETGHKLYGLWAKPRFCYSTIGPLPFGHVETIPYQDWKTRARDIQPDIIYAQLSTSAIDIAHEVLMADMNIPFVWHFKEGPHEAMKEGLWSKLIDLYTYADGKIYLNQEIKEWFDLFTPTLYDVPTMIMDGDLPKAECFQGNFSPKLSAADGELHTVVTGRIIGLPPADFRELAANGVHLHVYNENYISDNEAFEPYRQMAPSYFHVHRHCSQSEWVKEFSRYDAGWLHCINSVNDGSLFKATWADLNLPARINTLAAAGIPMIQKQNSCQISAQYSYVMQYGMGIAYTEVKEVIAQLKNSSLLGKVSQNVMLH</sequence>
<dbReference type="InterPro" id="IPR050834">
    <property type="entry name" value="Glycosyltransf_2"/>
</dbReference>
<organism evidence="2 3">
    <name type="scientific">Bacteroides faecalis</name>
    <dbReference type="NCBI Taxonomy" id="2447885"/>
    <lineage>
        <taxon>Bacteria</taxon>
        <taxon>Pseudomonadati</taxon>
        <taxon>Bacteroidota</taxon>
        <taxon>Bacteroidia</taxon>
        <taxon>Bacteroidales</taxon>
        <taxon>Bacteroidaceae</taxon>
        <taxon>Bacteroides</taxon>
    </lineage>
</organism>
<dbReference type="Pfam" id="PF00535">
    <property type="entry name" value="Glycos_transf_2"/>
    <property type="match status" value="1"/>
</dbReference>
<dbReference type="EMBL" id="BHWB01000003">
    <property type="protein sequence ID" value="GCB34370.1"/>
    <property type="molecule type" value="Genomic_DNA"/>
</dbReference>
<dbReference type="SUPFAM" id="SSF53448">
    <property type="entry name" value="Nucleotide-diphospho-sugar transferases"/>
    <property type="match status" value="1"/>
</dbReference>
<dbReference type="AlphaFoldDB" id="A0A401LS15"/>
<dbReference type="Proteomes" id="UP000288079">
    <property type="component" value="Unassembled WGS sequence"/>
</dbReference>
<proteinExistence type="predicted"/>
<evidence type="ECO:0000313" key="3">
    <source>
        <dbReference type="Proteomes" id="UP000288079"/>
    </source>
</evidence>
<dbReference type="RefSeq" id="WP_235016743.1">
    <property type="nucleotide sequence ID" value="NZ_BHWB01000003.1"/>
</dbReference>
<keyword evidence="3" id="KW-1185">Reference proteome</keyword>
<dbReference type="PANTHER" id="PTHR43685">
    <property type="entry name" value="GLYCOSYLTRANSFERASE"/>
    <property type="match status" value="1"/>
</dbReference>
<dbReference type="Gene3D" id="3.40.50.2000">
    <property type="entry name" value="Glycogen Phosphorylase B"/>
    <property type="match status" value="1"/>
</dbReference>
<feature type="domain" description="Glycosyltransferase 2-like" evidence="1">
    <location>
        <begin position="11"/>
        <end position="132"/>
    </location>
</feature>
<protein>
    <recommendedName>
        <fullName evidence="1">Glycosyltransferase 2-like domain-containing protein</fullName>
    </recommendedName>
</protein>
<dbReference type="InterPro" id="IPR001173">
    <property type="entry name" value="Glyco_trans_2-like"/>
</dbReference>
<reference evidence="2 3" key="1">
    <citation type="submission" date="2018-10" db="EMBL/GenBank/DDBJ databases">
        <title>Draft Genome Sequence of Bacteroides sp. KCTC 15687.</title>
        <authorList>
            <person name="Yu S.Y."/>
            <person name="Kim J.S."/>
            <person name="Oh B.S."/>
            <person name="Park S.H."/>
            <person name="Kang S.W."/>
            <person name="Park J.E."/>
            <person name="Choi S.H."/>
            <person name="Han K.I."/>
            <person name="Lee K.C."/>
            <person name="Eom M.K."/>
            <person name="Suh M.K."/>
            <person name="Lee D.H."/>
            <person name="Yoon H."/>
            <person name="Kim B."/>
            <person name="Yang S.J."/>
            <person name="Lee J.S."/>
            <person name="Lee J.H."/>
        </authorList>
    </citation>
    <scope>NUCLEOTIDE SEQUENCE [LARGE SCALE GENOMIC DNA]</scope>
    <source>
        <strain evidence="2 3">KCTC 15687</strain>
    </source>
</reference>
<evidence type="ECO:0000313" key="2">
    <source>
        <dbReference type="EMBL" id="GCB34370.1"/>
    </source>
</evidence>
<dbReference type="InterPro" id="IPR029044">
    <property type="entry name" value="Nucleotide-diphossugar_trans"/>
</dbReference>
<evidence type="ECO:0000259" key="1">
    <source>
        <dbReference type="Pfam" id="PF00535"/>
    </source>
</evidence>
<gene>
    <name evidence="2" type="ORF">KGMB02408_13150</name>
</gene>
<name>A0A401LS15_9BACE</name>